<dbReference type="PANTHER" id="PTHR47506:SF1">
    <property type="entry name" value="HTH-TYPE TRANSCRIPTIONAL REGULATOR YJDC"/>
    <property type="match status" value="1"/>
</dbReference>
<dbReference type="AlphaFoldDB" id="A0A7H8N3T0"/>
<accession>A0A7H8N3T0</accession>
<evidence type="ECO:0000256" key="4">
    <source>
        <dbReference type="PROSITE-ProRule" id="PRU00335"/>
    </source>
</evidence>
<dbReference type="SUPFAM" id="SSF46689">
    <property type="entry name" value="Homeodomain-like"/>
    <property type="match status" value="1"/>
</dbReference>
<keyword evidence="3" id="KW-0804">Transcription</keyword>
<evidence type="ECO:0000256" key="1">
    <source>
        <dbReference type="ARBA" id="ARBA00023015"/>
    </source>
</evidence>
<dbReference type="InterPro" id="IPR009057">
    <property type="entry name" value="Homeodomain-like_sf"/>
</dbReference>
<dbReference type="Proteomes" id="UP000509303">
    <property type="component" value="Chromosome"/>
</dbReference>
<dbReference type="SUPFAM" id="SSF48498">
    <property type="entry name" value="Tetracyclin repressor-like, C-terminal domain"/>
    <property type="match status" value="1"/>
</dbReference>
<dbReference type="InterPro" id="IPR011075">
    <property type="entry name" value="TetR_C"/>
</dbReference>
<reference evidence="6 7" key="1">
    <citation type="submission" date="2020-06" db="EMBL/GenBank/DDBJ databases">
        <title>Genome mining for natural products.</title>
        <authorList>
            <person name="Zhang B."/>
            <person name="Shi J."/>
            <person name="Ge H."/>
        </authorList>
    </citation>
    <scope>NUCLEOTIDE SEQUENCE [LARGE SCALE GENOMIC DNA]</scope>
    <source>
        <strain evidence="6 7">NA00687</strain>
    </source>
</reference>
<sequence length="203" mass="21683">MARTKEFDPDAALQAALELFWRSGYEATSMADLVSHLGIARASIYATFGSKRELYAKALERYSEQHGPDIVVELSQPGSALPAVRAVVHRFADEAAADHERRGCFVTNTAIELAPHDAAMARRVGASWDSIETALTSALIRAKAQGELPAGRDPRALARMLLVLLQGLRVVGRSTDQPGRLADAATQALALLDPAGPATADQP</sequence>
<dbReference type="InterPro" id="IPR001647">
    <property type="entry name" value="HTH_TetR"/>
</dbReference>
<gene>
    <name evidence="6" type="ORF">HUT08_05505</name>
</gene>
<organism evidence="6 7">
    <name type="scientific">Streptomyces buecherae</name>
    <dbReference type="NCBI Taxonomy" id="2763006"/>
    <lineage>
        <taxon>Bacteria</taxon>
        <taxon>Bacillati</taxon>
        <taxon>Actinomycetota</taxon>
        <taxon>Actinomycetes</taxon>
        <taxon>Kitasatosporales</taxon>
        <taxon>Streptomycetaceae</taxon>
        <taxon>Streptomyces</taxon>
    </lineage>
</organism>
<evidence type="ECO:0000313" key="6">
    <source>
        <dbReference type="EMBL" id="QKW49090.1"/>
    </source>
</evidence>
<feature type="DNA-binding region" description="H-T-H motif" evidence="4">
    <location>
        <begin position="29"/>
        <end position="48"/>
    </location>
</feature>
<evidence type="ECO:0000256" key="3">
    <source>
        <dbReference type="ARBA" id="ARBA00023163"/>
    </source>
</evidence>
<protein>
    <submittedName>
        <fullName evidence="6">TetR/AcrR family transcriptional regulator</fullName>
    </submittedName>
</protein>
<evidence type="ECO:0000259" key="5">
    <source>
        <dbReference type="PROSITE" id="PS50977"/>
    </source>
</evidence>
<dbReference type="InterPro" id="IPR036271">
    <property type="entry name" value="Tet_transcr_reg_TetR-rel_C_sf"/>
</dbReference>
<dbReference type="Gene3D" id="1.10.10.60">
    <property type="entry name" value="Homeodomain-like"/>
    <property type="match status" value="1"/>
</dbReference>
<dbReference type="EMBL" id="CP054929">
    <property type="protein sequence ID" value="QKW49090.1"/>
    <property type="molecule type" value="Genomic_DNA"/>
</dbReference>
<dbReference type="Pfam" id="PF00440">
    <property type="entry name" value="TetR_N"/>
    <property type="match status" value="1"/>
</dbReference>
<dbReference type="PROSITE" id="PS50977">
    <property type="entry name" value="HTH_TETR_2"/>
    <property type="match status" value="1"/>
</dbReference>
<name>A0A7H8N3T0_9ACTN</name>
<dbReference type="PANTHER" id="PTHR47506">
    <property type="entry name" value="TRANSCRIPTIONAL REGULATORY PROTEIN"/>
    <property type="match status" value="1"/>
</dbReference>
<evidence type="ECO:0000256" key="2">
    <source>
        <dbReference type="ARBA" id="ARBA00023125"/>
    </source>
</evidence>
<keyword evidence="7" id="KW-1185">Reference proteome</keyword>
<dbReference type="PRINTS" id="PR00455">
    <property type="entry name" value="HTHTETR"/>
</dbReference>
<feature type="domain" description="HTH tetR-type" evidence="5">
    <location>
        <begin position="6"/>
        <end position="66"/>
    </location>
</feature>
<dbReference type="GO" id="GO:0003677">
    <property type="term" value="F:DNA binding"/>
    <property type="evidence" value="ECO:0007669"/>
    <property type="project" value="UniProtKB-UniRule"/>
</dbReference>
<keyword evidence="1" id="KW-0805">Transcription regulation</keyword>
<evidence type="ECO:0000313" key="7">
    <source>
        <dbReference type="Proteomes" id="UP000509303"/>
    </source>
</evidence>
<proteinExistence type="predicted"/>
<keyword evidence="2 4" id="KW-0238">DNA-binding</keyword>
<dbReference type="RefSeq" id="WP_176160822.1">
    <property type="nucleotide sequence ID" value="NZ_CP054929.1"/>
</dbReference>
<dbReference type="Gene3D" id="1.10.357.10">
    <property type="entry name" value="Tetracycline Repressor, domain 2"/>
    <property type="match status" value="1"/>
</dbReference>
<dbReference type="Pfam" id="PF16925">
    <property type="entry name" value="TetR_C_13"/>
    <property type="match status" value="1"/>
</dbReference>